<gene>
    <name evidence="4" type="ORF">KP509_28G062500</name>
</gene>
<dbReference type="GO" id="GO:0031047">
    <property type="term" value="P:regulatory ncRNA-mediated gene silencing"/>
    <property type="evidence" value="ECO:0007669"/>
    <property type="project" value="InterPro"/>
</dbReference>
<dbReference type="InterPro" id="IPR038588">
    <property type="entry name" value="XS_domain_sf"/>
</dbReference>
<feature type="domain" description="XS" evidence="3">
    <location>
        <begin position="447"/>
        <end position="560"/>
    </location>
</feature>
<dbReference type="OrthoDB" id="1936239at2759"/>
<dbReference type="Pfam" id="PF03468">
    <property type="entry name" value="XS"/>
    <property type="match status" value="1"/>
</dbReference>
<feature type="compositionally biased region" description="Basic residues" evidence="2">
    <location>
        <begin position="41"/>
        <end position="51"/>
    </location>
</feature>
<dbReference type="PANTHER" id="PTHR46602:SF1">
    <property type="entry name" value="PROTEIN SUPPRESSOR OF GENE SILENCING 3"/>
    <property type="match status" value="1"/>
</dbReference>
<dbReference type="Proteomes" id="UP000825935">
    <property type="component" value="Chromosome 28"/>
</dbReference>
<dbReference type="EMBL" id="CM035433">
    <property type="protein sequence ID" value="KAH7294247.1"/>
    <property type="molecule type" value="Genomic_DNA"/>
</dbReference>
<feature type="coiled-coil region" evidence="1">
    <location>
        <begin position="577"/>
        <end position="611"/>
    </location>
</feature>
<dbReference type="InterPro" id="IPR044287">
    <property type="entry name" value="SGS3"/>
</dbReference>
<evidence type="ECO:0000256" key="1">
    <source>
        <dbReference type="SAM" id="Coils"/>
    </source>
</evidence>
<proteinExistence type="predicted"/>
<dbReference type="InterPro" id="IPR005380">
    <property type="entry name" value="XS_domain"/>
</dbReference>
<evidence type="ECO:0000313" key="4">
    <source>
        <dbReference type="EMBL" id="KAH7294249.1"/>
    </source>
</evidence>
<dbReference type="EMBL" id="CM035433">
    <property type="protein sequence ID" value="KAH7294248.1"/>
    <property type="molecule type" value="Genomic_DNA"/>
</dbReference>
<protein>
    <recommendedName>
        <fullName evidence="3">XS domain-containing protein</fullName>
    </recommendedName>
</protein>
<reference evidence="4" key="1">
    <citation type="submission" date="2021-08" db="EMBL/GenBank/DDBJ databases">
        <title>WGS assembly of Ceratopteris richardii.</title>
        <authorList>
            <person name="Marchant D.B."/>
            <person name="Chen G."/>
            <person name="Jenkins J."/>
            <person name="Shu S."/>
            <person name="Leebens-Mack J."/>
            <person name="Grimwood J."/>
            <person name="Schmutz J."/>
            <person name="Soltis P."/>
            <person name="Soltis D."/>
            <person name="Chen Z.-H."/>
        </authorList>
    </citation>
    <scope>NUCLEOTIDE SEQUENCE</scope>
    <source>
        <strain evidence="4">Whitten #5841</strain>
        <tissue evidence="4">Leaf</tissue>
    </source>
</reference>
<dbReference type="AlphaFoldDB" id="A0A8T2RCZ7"/>
<comment type="caution">
    <text evidence="4">The sequence shown here is derived from an EMBL/GenBank/DDBJ whole genome shotgun (WGS) entry which is preliminary data.</text>
</comment>
<feature type="coiled-coil region" evidence="1">
    <location>
        <begin position="714"/>
        <end position="741"/>
    </location>
</feature>
<feature type="compositionally biased region" description="Acidic residues" evidence="2">
    <location>
        <begin position="317"/>
        <end position="333"/>
    </location>
</feature>
<sequence>MAPGVLPMDCRGTPASEVGKTPEEEEWCDASASVTAGGLSKGRKNRKKKKNKENGHMEQEIQNVAESTYVQAEFKNLTVRSGDDKVACQIVQDEVAGHSAQAGSSNLGGWRTESSRNPKQFPVVYTASSPTIHNRPSHSNSEPTRSGCVSSMKRTAHPETFNGQYGAYSGSTSTSTVNAVNPKSLSGAANAAISPWRVSDVASQRPKTFAEVSKRAVKPQIVNQVERSNSISVNNGTQAQTQYKGSGKPNLAPTLKETRSLETKDAIFPQLLPSEETDIGVLEVGNEGALESNGEIPYYIIDTLQNLDSDSALSDTQLDDDSDWMESEDDDSDASIKSLESRKRSKWFRSFFNELDAITNEEITDHNRQFHCPACQGGVGAIDWYKGVHPLLTHAKTHRTKRIRLHREFAKTLEEELEMRTVEIASLGGTRFGKWRGLQNTDSTKDMMIIWPPMVVIQNTQLTRDEHDKWIGMGNKELMEMFQDYTPAKARHAYGPQGHRGMSLLIFPESPTGYWYADRLAKVFNDAGKGRQHWDSPGKRVFQPGGDRILYGYMARAEDLDIFNKHSAAKSKIKWTLKRYREAVDKALSQMDEENQQLIYLKSKVQKQKEQSKILEKSLGTFSRKLRQKEEEIFKIRQLARDQHEENQREIDELEKTYKERIIQLQRDRLKREQQIQEKKEELQLGHIERFEQLEKKLSEEQHHPKQTKMRDDIARETQLIESSLREKEEYEHEKQQLLRQQHIRKREFMRIKCEEHLEFERELERERQELFDHYSTTV</sequence>
<feature type="region of interest" description="Disordered" evidence="2">
    <location>
        <begin position="312"/>
        <end position="334"/>
    </location>
</feature>
<keyword evidence="5" id="KW-1185">Reference proteome</keyword>
<accession>A0A8T2RCZ7</accession>
<organism evidence="4 5">
    <name type="scientific">Ceratopteris richardii</name>
    <name type="common">Triangle waterfern</name>
    <dbReference type="NCBI Taxonomy" id="49495"/>
    <lineage>
        <taxon>Eukaryota</taxon>
        <taxon>Viridiplantae</taxon>
        <taxon>Streptophyta</taxon>
        <taxon>Embryophyta</taxon>
        <taxon>Tracheophyta</taxon>
        <taxon>Polypodiopsida</taxon>
        <taxon>Polypodiidae</taxon>
        <taxon>Polypodiales</taxon>
        <taxon>Pteridineae</taxon>
        <taxon>Pteridaceae</taxon>
        <taxon>Parkerioideae</taxon>
        <taxon>Ceratopteris</taxon>
    </lineage>
</organism>
<keyword evidence="1" id="KW-0175">Coiled coil</keyword>
<evidence type="ECO:0000313" key="5">
    <source>
        <dbReference type="Proteomes" id="UP000825935"/>
    </source>
</evidence>
<feature type="region of interest" description="Disordered" evidence="2">
    <location>
        <begin position="1"/>
        <end position="56"/>
    </location>
</feature>
<dbReference type="GO" id="GO:0051607">
    <property type="term" value="P:defense response to virus"/>
    <property type="evidence" value="ECO:0007669"/>
    <property type="project" value="InterPro"/>
</dbReference>
<dbReference type="PANTHER" id="PTHR46602">
    <property type="entry name" value="PROTEIN SUPPRESSOR OF GENE SILENCING 3"/>
    <property type="match status" value="1"/>
</dbReference>
<name>A0A8T2RCZ7_CERRI</name>
<feature type="region of interest" description="Disordered" evidence="2">
    <location>
        <begin position="97"/>
        <end position="117"/>
    </location>
</feature>
<feature type="region of interest" description="Disordered" evidence="2">
    <location>
        <begin position="129"/>
        <end position="150"/>
    </location>
</feature>
<evidence type="ECO:0000259" key="3">
    <source>
        <dbReference type="Pfam" id="PF03468"/>
    </source>
</evidence>
<feature type="coiled-coil region" evidence="1">
    <location>
        <begin position="637"/>
        <end position="682"/>
    </location>
</feature>
<dbReference type="Gene3D" id="3.30.70.2890">
    <property type="entry name" value="XS domain"/>
    <property type="match status" value="1"/>
</dbReference>
<dbReference type="EMBL" id="CM035433">
    <property type="protein sequence ID" value="KAH7294249.1"/>
    <property type="molecule type" value="Genomic_DNA"/>
</dbReference>
<evidence type="ECO:0000256" key="2">
    <source>
        <dbReference type="SAM" id="MobiDB-lite"/>
    </source>
</evidence>